<name>A0A7W4V6Q6_9BURK</name>
<gene>
    <name evidence="1" type="ORF">FHX61_000687</name>
</gene>
<protein>
    <submittedName>
        <fullName evidence="1">Uncharacterized protein</fullName>
    </submittedName>
</protein>
<evidence type="ECO:0000313" key="2">
    <source>
        <dbReference type="Proteomes" id="UP000578036"/>
    </source>
</evidence>
<keyword evidence="2" id="KW-1185">Reference proteome</keyword>
<proteinExistence type="predicted"/>
<sequence length="47" mass="4770">MMAAGRATMAKAAGLAVLAGLLALGFVGYLRPSFVVDLANMVLAWCG</sequence>
<reference evidence="1 2" key="1">
    <citation type="submission" date="2020-08" db="EMBL/GenBank/DDBJ databases">
        <title>Genomic Encyclopedia of Type Strains, Phase IV (KMG-V): Genome sequencing to study the core and pangenomes of soil and plant-associated prokaryotes.</title>
        <authorList>
            <person name="Whitman W."/>
        </authorList>
    </citation>
    <scope>NUCLEOTIDE SEQUENCE [LARGE SCALE GENOMIC DNA]</scope>
    <source>
        <strain evidence="1 2">SLV-2362</strain>
    </source>
</reference>
<accession>A0A7W4V6Q6</accession>
<comment type="caution">
    <text evidence="1">The sequence shown here is derived from an EMBL/GenBank/DDBJ whole genome shotgun (WGS) entry which is preliminary data.</text>
</comment>
<dbReference type="AlphaFoldDB" id="A0A7W4V6Q6"/>
<organism evidence="1 2">
    <name type="scientific">Cupriavidus alkaliphilus</name>
    <dbReference type="NCBI Taxonomy" id="942866"/>
    <lineage>
        <taxon>Bacteria</taxon>
        <taxon>Pseudomonadati</taxon>
        <taxon>Pseudomonadota</taxon>
        <taxon>Betaproteobacteria</taxon>
        <taxon>Burkholderiales</taxon>
        <taxon>Burkholderiaceae</taxon>
        <taxon>Cupriavidus</taxon>
    </lineage>
</organism>
<dbReference type="EMBL" id="JACHWF010000001">
    <property type="protein sequence ID" value="MBB3006071.1"/>
    <property type="molecule type" value="Genomic_DNA"/>
</dbReference>
<evidence type="ECO:0000313" key="1">
    <source>
        <dbReference type="EMBL" id="MBB3006071.1"/>
    </source>
</evidence>
<dbReference type="Proteomes" id="UP000578036">
    <property type="component" value="Unassembled WGS sequence"/>
</dbReference>